<feature type="region of interest" description="Disordered" evidence="3">
    <location>
        <begin position="373"/>
        <end position="393"/>
    </location>
</feature>
<evidence type="ECO:0000313" key="7">
    <source>
        <dbReference type="Proteomes" id="UP000637632"/>
    </source>
</evidence>
<dbReference type="NCBIfam" id="TIGR00254">
    <property type="entry name" value="GGDEF"/>
    <property type="match status" value="1"/>
</dbReference>
<evidence type="ECO:0000256" key="4">
    <source>
        <dbReference type="SAM" id="Phobius"/>
    </source>
</evidence>
<feature type="transmembrane region" description="Helical" evidence="4">
    <location>
        <begin position="191"/>
        <end position="212"/>
    </location>
</feature>
<dbReference type="InterPro" id="IPR029787">
    <property type="entry name" value="Nucleotide_cyclase"/>
</dbReference>
<dbReference type="PROSITE" id="PS50887">
    <property type="entry name" value="GGDEF"/>
    <property type="match status" value="1"/>
</dbReference>
<feature type="transmembrane region" description="Helical" evidence="4">
    <location>
        <begin position="73"/>
        <end position="90"/>
    </location>
</feature>
<keyword evidence="4" id="KW-1133">Transmembrane helix</keyword>
<feature type="transmembrane region" description="Helical" evidence="4">
    <location>
        <begin position="121"/>
        <end position="142"/>
    </location>
</feature>
<reference evidence="6 7" key="1">
    <citation type="submission" date="2020-08" db="EMBL/GenBank/DDBJ databases">
        <title>Novel species isolated from subtropical streams in China.</title>
        <authorList>
            <person name="Lu H."/>
        </authorList>
    </citation>
    <scope>NUCLEOTIDE SEQUENCE [LARGE SCALE GENOMIC DNA]</scope>
    <source>
        <strain evidence="6 7">CCTCC AB 2015119</strain>
    </source>
</reference>
<evidence type="ECO:0000256" key="2">
    <source>
        <dbReference type="ARBA" id="ARBA00034247"/>
    </source>
</evidence>
<organism evidence="6 7">
    <name type="scientific">Undibacterium aquatile</name>
    <dbReference type="NCBI Taxonomy" id="1537398"/>
    <lineage>
        <taxon>Bacteria</taxon>
        <taxon>Pseudomonadati</taxon>
        <taxon>Pseudomonadota</taxon>
        <taxon>Betaproteobacteria</taxon>
        <taxon>Burkholderiales</taxon>
        <taxon>Oxalobacteraceae</taxon>
        <taxon>Undibacterium</taxon>
    </lineage>
</organism>
<dbReference type="InterPro" id="IPR050469">
    <property type="entry name" value="Diguanylate_Cyclase"/>
</dbReference>
<feature type="transmembrane region" description="Helical" evidence="4">
    <location>
        <begin position="149"/>
        <end position="171"/>
    </location>
</feature>
<evidence type="ECO:0000256" key="1">
    <source>
        <dbReference type="ARBA" id="ARBA00012528"/>
    </source>
</evidence>
<dbReference type="PANTHER" id="PTHR45138">
    <property type="entry name" value="REGULATORY COMPONENTS OF SENSORY TRANSDUCTION SYSTEM"/>
    <property type="match status" value="1"/>
</dbReference>
<keyword evidence="4" id="KW-0812">Transmembrane</keyword>
<dbReference type="EMBL" id="JACOFT010000004">
    <property type="protein sequence ID" value="MBC3812166.1"/>
    <property type="molecule type" value="Genomic_DNA"/>
</dbReference>
<dbReference type="InterPro" id="IPR000160">
    <property type="entry name" value="GGDEF_dom"/>
</dbReference>
<feature type="transmembrane region" description="Helical" evidence="4">
    <location>
        <begin position="6"/>
        <end position="28"/>
    </location>
</feature>
<dbReference type="InterPro" id="IPR043128">
    <property type="entry name" value="Rev_trsase/Diguanyl_cyclase"/>
</dbReference>
<keyword evidence="4" id="KW-0472">Membrane</keyword>
<evidence type="ECO:0000313" key="6">
    <source>
        <dbReference type="EMBL" id="MBC3812166.1"/>
    </source>
</evidence>
<feature type="transmembrane region" description="Helical" evidence="4">
    <location>
        <begin position="40"/>
        <end position="61"/>
    </location>
</feature>
<keyword evidence="7" id="KW-1185">Reference proteome</keyword>
<feature type="domain" description="GGDEF" evidence="5">
    <location>
        <begin position="253"/>
        <end position="382"/>
    </location>
</feature>
<protein>
    <recommendedName>
        <fullName evidence="1">diguanylate cyclase</fullName>
        <ecNumber evidence="1">2.7.7.65</ecNumber>
    </recommendedName>
</protein>
<evidence type="ECO:0000256" key="3">
    <source>
        <dbReference type="SAM" id="MobiDB-lite"/>
    </source>
</evidence>
<dbReference type="SMART" id="SM00267">
    <property type="entry name" value="GGDEF"/>
    <property type="match status" value="1"/>
</dbReference>
<dbReference type="EC" id="2.7.7.65" evidence="1"/>
<accession>A0ABR6XGX8</accession>
<sequence length="393" mass="43481">MKPLDIYTLVFMNAFICIGMSVIMFSVHRTFKSEVQGVGHWAWAQLMTLLALPILATQGILSEYVAIPGFNGAMLWGQGMTLIGTQLFYGQKPSWRLFLFIWGLTIAGLMWWLVVNPDFSMRVAIYSLTTFVMYCALIRLVWRHGEKHFSSYFFMVLLLVHAGLNLLRGSVALTLDETSVNLAKGSNLATTYLATSTILVQLLSVVFLVMASRRLKAVLEQRAVEDPLTGVLNRRGCGAYYERLQLHARQADFPLALLAIDLDHFKCVNDLHGHAVGDQVLVFVVGKIRQLLRECDQIARFGGEEFVVVLPGTTVAEARLVAARIQASLKNAQTDLPLCTLSVGIASNASADDDFDHLLQRADAALYRAKNNGRDSIETDHATQSGSETPVGQ</sequence>
<comment type="catalytic activity">
    <reaction evidence="2">
        <text>2 GTP = 3',3'-c-di-GMP + 2 diphosphate</text>
        <dbReference type="Rhea" id="RHEA:24898"/>
        <dbReference type="ChEBI" id="CHEBI:33019"/>
        <dbReference type="ChEBI" id="CHEBI:37565"/>
        <dbReference type="ChEBI" id="CHEBI:58805"/>
        <dbReference type="EC" id="2.7.7.65"/>
    </reaction>
</comment>
<dbReference type="Proteomes" id="UP000637632">
    <property type="component" value="Unassembled WGS sequence"/>
</dbReference>
<comment type="caution">
    <text evidence="6">The sequence shown here is derived from an EMBL/GenBank/DDBJ whole genome shotgun (WGS) entry which is preliminary data.</text>
</comment>
<dbReference type="Pfam" id="PF00990">
    <property type="entry name" value="GGDEF"/>
    <property type="match status" value="1"/>
</dbReference>
<dbReference type="Gene3D" id="3.30.70.270">
    <property type="match status" value="1"/>
</dbReference>
<feature type="compositionally biased region" description="Polar residues" evidence="3">
    <location>
        <begin position="382"/>
        <end position="393"/>
    </location>
</feature>
<dbReference type="PANTHER" id="PTHR45138:SF9">
    <property type="entry name" value="DIGUANYLATE CYCLASE DGCM-RELATED"/>
    <property type="match status" value="1"/>
</dbReference>
<name>A0ABR6XGX8_9BURK</name>
<proteinExistence type="predicted"/>
<feature type="transmembrane region" description="Helical" evidence="4">
    <location>
        <begin position="97"/>
        <end position="115"/>
    </location>
</feature>
<dbReference type="SUPFAM" id="SSF55073">
    <property type="entry name" value="Nucleotide cyclase"/>
    <property type="match status" value="1"/>
</dbReference>
<gene>
    <name evidence="6" type="ORF">H8K26_11995</name>
</gene>
<evidence type="ECO:0000259" key="5">
    <source>
        <dbReference type="PROSITE" id="PS50887"/>
    </source>
</evidence>
<dbReference type="RefSeq" id="WP_190479808.1">
    <property type="nucleotide sequence ID" value="NZ_JACOFT010000004.1"/>
</dbReference>
<dbReference type="CDD" id="cd01949">
    <property type="entry name" value="GGDEF"/>
    <property type="match status" value="1"/>
</dbReference>